<dbReference type="NCBIfam" id="NF007621">
    <property type="entry name" value="PRK10276.1"/>
    <property type="match status" value="1"/>
</dbReference>
<evidence type="ECO:0000256" key="1">
    <source>
        <dbReference type="ARBA" id="ARBA00007484"/>
    </source>
</evidence>
<evidence type="ECO:0000259" key="8">
    <source>
        <dbReference type="Pfam" id="PF00717"/>
    </source>
</evidence>
<dbReference type="KEGG" id="pvi:Cvib_0128"/>
<dbReference type="eggNOG" id="COG1974">
    <property type="taxonomic scope" value="Bacteria"/>
</dbReference>
<dbReference type="STRING" id="290318.Cvib_0128"/>
<proteinExistence type="inferred from homology"/>
<evidence type="ECO:0000256" key="5">
    <source>
        <dbReference type="ARBA" id="ARBA00023204"/>
    </source>
</evidence>
<dbReference type="GO" id="GO:0006355">
    <property type="term" value="P:regulation of DNA-templated transcription"/>
    <property type="evidence" value="ECO:0007669"/>
    <property type="project" value="InterPro"/>
</dbReference>
<comment type="similarity">
    <text evidence="1 7">Belongs to the peptidase S24 family.</text>
</comment>
<dbReference type="Gene3D" id="2.10.109.10">
    <property type="entry name" value="Umud Fragment, subunit A"/>
    <property type="match status" value="1"/>
</dbReference>
<dbReference type="MEROPS" id="S24.003"/>
<dbReference type="InterPro" id="IPR006197">
    <property type="entry name" value="Peptidase_S24_LexA"/>
</dbReference>
<accession>A4SCE3</accession>
<dbReference type="OrthoDB" id="9787787at2"/>
<keyword evidence="4 7" id="KW-0068">Autocatalytic cleavage</keyword>
<dbReference type="EMBL" id="CP000607">
    <property type="protein sequence ID" value="ABP36152.1"/>
    <property type="molecule type" value="Genomic_DNA"/>
</dbReference>
<dbReference type="GO" id="GO:0009432">
    <property type="term" value="P:SOS response"/>
    <property type="evidence" value="ECO:0007669"/>
    <property type="project" value="UniProtKB-KW"/>
</dbReference>
<organism evidence="9">
    <name type="scientific">Chlorobium phaeovibrioides (strain DSM 265 / 1930)</name>
    <name type="common">Prosthecochloris vibrioformis (strain DSM 265)</name>
    <dbReference type="NCBI Taxonomy" id="290318"/>
    <lineage>
        <taxon>Bacteria</taxon>
        <taxon>Pseudomonadati</taxon>
        <taxon>Chlorobiota</taxon>
        <taxon>Chlorobiia</taxon>
        <taxon>Chlorobiales</taxon>
        <taxon>Chlorobiaceae</taxon>
        <taxon>Chlorobium/Pelodictyon group</taxon>
        <taxon>Chlorobium</taxon>
    </lineage>
</organism>
<dbReference type="CDD" id="cd06529">
    <property type="entry name" value="S24_LexA-like"/>
    <property type="match status" value="1"/>
</dbReference>
<dbReference type="GO" id="GO:0006281">
    <property type="term" value="P:DNA repair"/>
    <property type="evidence" value="ECO:0007669"/>
    <property type="project" value="UniProtKB-KW"/>
</dbReference>
<evidence type="ECO:0000256" key="2">
    <source>
        <dbReference type="ARBA" id="ARBA00022763"/>
    </source>
</evidence>
<dbReference type="Pfam" id="PF00717">
    <property type="entry name" value="Peptidase_S24"/>
    <property type="match status" value="1"/>
</dbReference>
<dbReference type="HOGENOM" id="CLU_066192_0_0_10"/>
<name>A4SCE3_CHLPM</name>
<dbReference type="GO" id="GO:0003677">
    <property type="term" value="F:DNA binding"/>
    <property type="evidence" value="ECO:0007669"/>
    <property type="project" value="InterPro"/>
</dbReference>
<evidence type="ECO:0000256" key="6">
    <source>
        <dbReference type="ARBA" id="ARBA00023236"/>
    </source>
</evidence>
<dbReference type="InterPro" id="IPR050077">
    <property type="entry name" value="LexA_repressor"/>
</dbReference>
<reference evidence="9" key="1">
    <citation type="submission" date="2007-03" db="EMBL/GenBank/DDBJ databases">
        <title>Complete sequence of Prosthecochloris vibrioformis DSM 265.</title>
        <authorList>
            <consortium name="US DOE Joint Genome Institute"/>
            <person name="Copeland A."/>
            <person name="Lucas S."/>
            <person name="Lapidus A."/>
            <person name="Barry K."/>
            <person name="Detter J.C."/>
            <person name="Glavina del Rio T."/>
            <person name="Hammon N."/>
            <person name="Israni S."/>
            <person name="Pitluck S."/>
            <person name="Schmutz J."/>
            <person name="Larimer F."/>
            <person name="Land M."/>
            <person name="Hauser L."/>
            <person name="Mikhailova N."/>
            <person name="Li T."/>
            <person name="Overmann J."/>
            <person name="Schuster S.C."/>
            <person name="Bryant D.A."/>
            <person name="Richardson P."/>
        </authorList>
    </citation>
    <scope>NUCLEOTIDE SEQUENCE [LARGE SCALE GENOMIC DNA]</scope>
    <source>
        <strain evidence="9">DSM 265</strain>
    </source>
</reference>
<evidence type="ECO:0000256" key="7">
    <source>
        <dbReference type="RuleBase" id="RU003991"/>
    </source>
</evidence>
<evidence type="ECO:0000313" key="9">
    <source>
        <dbReference type="EMBL" id="ABP36152.1"/>
    </source>
</evidence>
<feature type="domain" description="Peptidase S24/S26A/S26B/S26C" evidence="8">
    <location>
        <begin position="27"/>
        <end position="143"/>
    </location>
</feature>
<keyword evidence="3 7" id="KW-0378">Hydrolase</keyword>
<dbReference type="GO" id="GO:0016787">
    <property type="term" value="F:hydrolase activity"/>
    <property type="evidence" value="ECO:0007669"/>
    <property type="project" value="UniProtKB-KW"/>
</dbReference>
<dbReference type="PANTHER" id="PTHR33516:SF2">
    <property type="entry name" value="LEXA REPRESSOR-RELATED"/>
    <property type="match status" value="1"/>
</dbReference>
<dbReference type="InterPro" id="IPR015927">
    <property type="entry name" value="Peptidase_S24_S26A/B/C"/>
</dbReference>
<keyword evidence="2" id="KW-0227">DNA damage</keyword>
<dbReference type="AlphaFoldDB" id="A4SCE3"/>
<dbReference type="InterPro" id="IPR036286">
    <property type="entry name" value="LexA/Signal_pep-like_sf"/>
</dbReference>
<dbReference type="InterPro" id="IPR039418">
    <property type="entry name" value="LexA-like"/>
</dbReference>
<evidence type="ECO:0000256" key="3">
    <source>
        <dbReference type="ARBA" id="ARBA00022801"/>
    </source>
</evidence>
<dbReference type="PRINTS" id="PR00726">
    <property type="entry name" value="LEXASERPTASE"/>
</dbReference>
<dbReference type="PANTHER" id="PTHR33516">
    <property type="entry name" value="LEXA REPRESSOR"/>
    <property type="match status" value="1"/>
</dbReference>
<gene>
    <name evidence="9" type="ordered locus">Cvib_0128</name>
</gene>
<evidence type="ECO:0000256" key="4">
    <source>
        <dbReference type="ARBA" id="ARBA00022813"/>
    </source>
</evidence>
<keyword evidence="5" id="KW-0234">DNA repair</keyword>
<dbReference type="SUPFAM" id="SSF51306">
    <property type="entry name" value="LexA/Signal peptidase"/>
    <property type="match status" value="1"/>
</dbReference>
<sequence>MIMLSRVRSGSPLDFYVPDFSVPLPLPVAGSDVAAGFPSPAEDHEEMSLDLNKALIRHPAATFYARVKGSSMMDAGIEDGDLLIIDKALEPKDGDVAVCFIDGEFTVKRIRLGDGDLFLVPANPLFQPVRVTEENEFLVWGIVSYIIHKPR</sequence>
<keyword evidence="6" id="KW-0742">SOS response</keyword>
<protein>
    <submittedName>
        <fullName evidence="9">SOS response UmuD protein, Serine peptidase, MEROPS family S24</fullName>
    </submittedName>
</protein>